<evidence type="ECO:0000256" key="2">
    <source>
        <dbReference type="ARBA" id="ARBA00011245"/>
    </source>
</evidence>
<reference evidence="24" key="1">
    <citation type="submission" date="2025-08" db="UniProtKB">
        <authorList>
            <consortium name="Ensembl"/>
        </authorList>
    </citation>
    <scope>IDENTIFICATION</scope>
</reference>
<dbReference type="InterPro" id="IPR016357">
    <property type="entry name" value="Transferrin"/>
</dbReference>
<evidence type="ECO:0000256" key="10">
    <source>
        <dbReference type="ARBA" id="ARBA00022833"/>
    </source>
</evidence>
<evidence type="ECO:0000256" key="3">
    <source>
        <dbReference type="ARBA" id="ARBA00022448"/>
    </source>
</evidence>
<dbReference type="Proteomes" id="UP000261540">
    <property type="component" value="Unplaced"/>
</dbReference>
<keyword evidence="25" id="KW-1185">Reference proteome</keyword>
<dbReference type="Ensembl" id="ENSPKIT00000012860.1">
    <property type="protein sequence ID" value="ENSPKIP00000032002.1"/>
    <property type="gene ID" value="ENSPKIG00000012270.1"/>
</dbReference>
<keyword evidence="6" id="KW-0336">GPI-anchor</keyword>
<feature type="disulfide bond" evidence="21">
    <location>
        <begin position="526"/>
        <end position="543"/>
    </location>
</feature>
<keyword evidence="11 18" id="KW-0408">Iron</keyword>
<sequence length="739" mass="80186">MERWQGGARLCPAVNMGAWILLSGALILQSVCGQSSVRWCTVSPQEMRKCEDMANAFRGASISPSLRCVLSSSAEECARKLTKNEADAFSLKAKEIYSIGKHSAFKIAAGESQRDGEGTAYYAVAVVKKSDKAISIKSLKGRRSCHTGKRRTAGWDMALGYLIDSGRMSVMGCNISQGVADFFSASCIPGANEAGDPPALCQLCVGNEAGQDKCANSSQERYFSYEGAFRCLAEDAGDVAFVKHTTVMDNTDGKNPIPWAQNLTSEDFELLCPDGRRAEVKEFRRCNLVRVPWRGVAVRTEIPSALLFNMLREGTKHFNMFSSESYGGTDLMFSDNSTNFIAAENEDYRSWLGLRYYNALKAMDCKTSDLPQFLRWCVVSDGELLKCADMATAFNMKSLSPLIQCISGTSREDCMQKIQNKEADIITLDGGLIYTAGKTYGLVPAAGESYTGGDDGSIYYAVAVIKKSNTDIYSLGDLRGRTSCHTGYGRTAGWNIPVGILIEQGLIRPQKCQEAQAAGGFFKASCVPGADRDGFPSNLCAQCIGDANGQNKCVQDKDRYDGYNGAFRCLVADDGEVAFVKHSTVLQNTDGNSTEPWAIDLQSKSFQLLCPHGSRAEVASYAHCNLARVPSHALMVRPDTNVHAIFGLLDKAQGFYGDDTGTGFKMFDSSNYLGSDLIFKDSTVRITGVGEKKTHDEWLGQAYMDSLRALECLSAATAPSVSSLVPAALLSVVLIFFGL</sequence>
<dbReference type="SMART" id="SM00094">
    <property type="entry name" value="TR_FER"/>
    <property type="match status" value="2"/>
</dbReference>
<feature type="disulfide bond" evidence="21">
    <location>
        <begin position="484"/>
        <end position="569"/>
    </location>
</feature>
<evidence type="ECO:0000256" key="17">
    <source>
        <dbReference type="ARBA" id="ARBA00054140"/>
    </source>
</evidence>
<feature type="binding site" evidence="20">
    <location>
        <position position="459"/>
    </location>
    <ligand>
        <name>Fe(3+)</name>
        <dbReference type="ChEBI" id="CHEBI:29034"/>
        <label>1</label>
    </ligand>
</feature>
<evidence type="ECO:0000313" key="25">
    <source>
        <dbReference type="Proteomes" id="UP000261540"/>
    </source>
</evidence>
<name>A0A3B3SMQ5_9TELE</name>
<feature type="disulfide bond" evidence="21">
    <location>
        <begin position="272"/>
        <end position="286"/>
    </location>
</feature>
<feature type="disulfide bond" evidence="21">
    <location>
        <begin position="387"/>
        <end position="405"/>
    </location>
</feature>
<dbReference type="PRINTS" id="PR00422">
    <property type="entry name" value="TRANSFERRIN"/>
</dbReference>
<evidence type="ECO:0000256" key="19">
    <source>
        <dbReference type="PIRSR" id="PIRSR002549-2"/>
    </source>
</evidence>
<feature type="binding site" evidence="19">
    <location>
        <position position="151"/>
    </location>
    <ligand>
        <name>hydrogencarbonate</name>
        <dbReference type="ChEBI" id="CHEBI:17544"/>
        <label>1</label>
    </ligand>
</feature>
<dbReference type="Pfam" id="PF00405">
    <property type="entry name" value="Transferrin"/>
    <property type="match status" value="2"/>
</dbReference>
<evidence type="ECO:0000256" key="20">
    <source>
        <dbReference type="PIRSR" id="PIRSR002549-3"/>
    </source>
</evidence>
<dbReference type="CDD" id="cd13529">
    <property type="entry name" value="PBP2_transferrin"/>
    <property type="match status" value="2"/>
</dbReference>
<dbReference type="GO" id="GO:0005886">
    <property type="term" value="C:plasma membrane"/>
    <property type="evidence" value="ECO:0007669"/>
    <property type="project" value="UniProtKB-SubCell"/>
</dbReference>
<evidence type="ECO:0000256" key="12">
    <source>
        <dbReference type="ARBA" id="ARBA00023065"/>
    </source>
</evidence>
<keyword evidence="18" id="KW-0964">Secreted</keyword>
<organism evidence="24 25">
    <name type="scientific">Paramormyrops kingsleyae</name>
    <dbReference type="NCBI Taxonomy" id="1676925"/>
    <lineage>
        <taxon>Eukaryota</taxon>
        <taxon>Metazoa</taxon>
        <taxon>Chordata</taxon>
        <taxon>Craniata</taxon>
        <taxon>Vertebrata</taxon>
        <taxon>Euteleostomi</taxon>
        <taxon>Actinopterygii</taxon>
        <taxon>Neopterygii</taxon>
        <taxon>Teleostei</taxon>
        <taxon>Osteoglossocephala</taxon>
        <taxon>Osteoglossomorpha</taxon>
        <taxon>Osteoglossiformes</taxon>
        <taxon>Mormyridae</taxon>
        <taxon>Paramormyrops</taxon>
    </lineage>
</organism>
<evidence type="ECO:0000256" key="16">
    <source>
        <dbReference type="ARBA" id="ARBA00023288"/>
    </source>
</evidence>
<evidence type="ECO:0000256" key="22">
    <source>
        <dbReference type="SAM" id="SignalP"/>
    </source>
</evidence>
<evidence type="ECO:0000256" key="7">
    <source>
        <dbReference type="ARBA" id="ARBA00022723"/>
    </source>
</evidence>
<feature type="binding site" evidence="19">
    <location>
        <position position="154"/>
    </location>
    <ligand>
        <name>hydrogencarbonate</name>
        <dbReference type="ChEBI" id="CHEBI:17544"/>
        <label>1</label>
    </ligand>
</feature>
<dbReference type="Gene3D" id="3.40.190.10">
    <property type="entry name" value="Periplasmic binding protein-like II"/>
    <property type="match status" value="4"/>
</dbReference>
<keyword evidence="10" id="KW-0862">Zinc</keyword>
<dbReference type="GeneTree" id="ENSGT00940000159265"/>
<evidence type="ECO:0000256" key="15">
    <source>
        <dbReference type="ARBA" id="ARBA00023180"/>
    </source>
</evidence>
<feature type="binding site" evidence="20">
    <location>
        <position position="632"/>
    </location>
    <ligand>
        <name>Fe(3+)</name>
        <dbReference type="ChEBI" id="CHEBI:29034"/>
        <label>1</label>
    </ligand>
</feature>
<evidence type="ECO:0000256" key="9">
    <source>
        <dbReference type="ARBA" id="ARBA00022737"/>
    </source>
</evidence>
<keyword evidence="4" id="KW-1003">Cell membrane</keyword>
<evidence type="ECO:0000256" key="5">
    <source>
        <dbReference type="ARBA" id="ARBA00022496"/>
    </source>
</evidence>
<dbReference type="STRING" id="1676925.ENSPKIP00000032002"/>
<proteinExistence type="inferred from homology"/>
<evidence type="ECO:0000256" key="4">
    <source>
        <dbReference type="ARBA" id="ARBA00022475"/>
    </source>
</evidence>
<comment type="subcellular location">
    <subcellularLocation>
        <location evidence="1">Cell membrane</location>
        <topology evidence="1">Lipid-anchor</topology>
        <topology evidence="1">GPI-anchor</topology>
    </subcellularLocation>
    <subcellularLocation>
        <location evidence="18">Secreted</location>
    </subcellularLocation>
</comment>
<feature type="binding site" evidence="19">
    <location>
        <position position="493"/>
    </location>
    <ligand>
        <name>hydrogencarbonate</name>
        <dbReference type="ChEBI" id="CHEBI:17544"/>
        <label>1</label>
    </ligand>
</feature>
<comment type="subunit">
    <text evidence="2 18">Monomer.</text>
</comment>
<keyword evidence="15" id="KW-0325">Glycoprotein</keyword>
<dbReference type="PROSITE" id="PS00205">
    <property type="entry name" value="TRANSFERRIN_LIKE_1"/>
    <property type="match status" value="2"/>
</dbReference>
<evidence type="ECO:0000256" key="8">
    <source>
        <dbReference type="ARBA" id="ARBA00022729"/>
    </source>
</evidence>
<feature type="disulfide bond" evidence="21">
    <location>
        <begin position="201"/>
        <end position="214"/>
    </location>
</feature>
<comment type="function">
    <text evidence="18">Transferrins are iron binding transport proteins which bind Fe(3+) ion in association with the binding of an anion, usually bicarbonate.</text>
</comment>
<dbReference type="OrthoDB" id="9981115at2759"/>
<accession>A0A3B3SMQ5</accession>
<evidence type="ECO:0000313" key="24">
    <source>
        <dbReference type="Ensembl" id="ENSPKIP00000032002.1"/>
    </source>
</evidence>
<feature type="disulfide bond" evidence="21">
    <location>
        <begin position="50"/>
        <end position="68"/>
    </location>
</feature>
<dbReference type="PANTHER" id="PTHR11485:SF21">
    <property type="entry name" value="MELANOTRANSFERRIN"/>
    <property type="match status" value="1"/>
</dbReference>
<evidence type="ECO:0000259" key="23">
    <source>
        <dbReference type="PROSITE" id="PS51408"/>
    </source>
</evidence>
<keyword evidence="12 18" id="KW-0406">Ion transport</keyword>
<feature type="chain" id="PRO_5017313275" description="Serotransferrin" evidence="22">
    <location>
        <begin position="34"/>
        <end position="739"/>
    </location>
</feature>
<feature type="disulfide bond" evidence="21">
    <location>
        <begin position="377"/>
        <end position="414"/>
    </location>
</feature>
<dbReference type="PIRSF" id="PIRSF002549">
    <property type="entry name" value="Transferrin"/>
    <property type="match status" value="1"/>
</dbReference>
<dbReference type="InterPro" id="IPR001156">
    <property type="entry name" value="Transferrin-like_dom"/>
</dbReference>
<feature type="disulfide bond" evidence="21">
    <location>
        <begin position="40"/>
        <end position="77"/>
    </location>
</feature>
<dbReference type="PANTHER" id="PTHR11485">
    <property type="entry name" value="TRANSFERRIN"/>
    <property type="match status" value="1"/>
</dbReference>
<dbReference type="GO" id="GO:0005615">
    <property type="term" value="C:extracellular space"/>
    <property type="evidence" value="ECO:0007669"/>
    <property type="project" value="InterPro"/>
</dbReference>
<feature type="binding site" evidence="20">
    <location>
        <position position="563"/>
    </location>
    <ligand>
        <name>Fe(3+)</name>
        <dbReference type="ChEBI" id="CHEBI:29034"/>
        <label>2</label>
    </ligand>
</feature>
<evidence type="ECO:0000256" key="21">
    <source>
        <dbReference type="PIRSR" id="PIRSR002549-4"/>
    </source>
</evidence>
<keyword evidence="3 18" id="KW-0813">Transport</keyword>
<dbReference type="SUPFAM" id="SSF53850">
    <property type="entry name" value="Periplasmic binding protein-like II"/>
    <property type="match status" value="2"/>
</dbReference>
<dbReference type="InterPro" id="IPR018195">
    <property type="entry name" value="Transferrin_Fe_BS"/>
</dbReference>
<protein>
    <recommendedName>
        <fullName evidence="18">Serotransferrin</fullName>
    </recommendedName>
</protein>
<keyword evidence="5 18" id="KW-0410">Iron transport</keyword>
<feature type="signal peptide" evidence="22">
    <location>
        <begin position="1"/>
        <end position="33"/>
    </location>
</feature>
<feature type="domain" description="Transferrin-like" evidence="23">
    <location>
        <begin position="374"/>
        <end position="712"/>
    </location>
</feature>
<evidence type="ECO:0000256" key="18">
    <source>
        <dbReference type="PIRNR" id="PIRNR002549"/>
    </source>
</evidence>
<dbReference type="GO" id="GO:0046872">
    <property type="term" value="F:metal ion binding"/>
    <property type="evidence" value="ECO:0007669"/>
    <property type="project" value="UniProtKB-KW"/>
</dbReference>
<dbReference type="GO" id="GO:0055037">
    <property type="term" value="C:recycling endosome"/>
    <property type="evidence" value="ECO:0007669"/>
    <property type="project" value="TreeGrafter"/>
</dbReference>
<feature type="binding site" evidence="19">
    <location>
        <position position="153"/>
    </location>
    <ligand>
        <name>hydrogencarbonate</name>
        <dbReference type="ChEBI" id="CHEBI:17544"/>
        <label>1</label>
    </ligand>
</feature>
<dbReference type="GO" id="GO:0005769">
    <property type="term" value="C:early endosome"/>
    <property type="evidence" value="ECO:0007669"/>
    <property type="project" value="TreeGrafter"/>
</dbReference>
<feature type="binding site" evidence="19">
    <location>
        <position position="492"/>
    </location>
    <ligand>
        <name>hydrogencarbonate</name>
        <dbReference type="ChEBI" id="CHEBI:17544"/>
        <label>1</label>
    </ligand>
</feature>
<evidence type="ECO:0000256" key="1">
    <source>
        <dbReference type="ARBA" id="ARBA00004609"/>
    </source>
</evidence>
<feature type="binding site" evidence="19">
    <location>
        <position position="147"/>
    </location>
    <ligand>
        <name>hydrogencarbonate</name>
        <dbReference type="ChEBI" id="CHEBI:17544"/>
        <label>1</label>
    </ligand>
</feature>
<dbReference type="GO" id="GO:0006826">
    <property type="term" value="P:iron ion transport"/>
    <property type="evidence" value="ECO:0007669"/>
    <property type="project" value="UniProtKB-KW"/>
</dbReference>
<keyword evidence="14 21" id="KW-1015">Disulfide bond</keyword>
<evidence type="ECO:0000256" key="6">
    <source>
        <dbReference type="ARBA" id="ARBA00022622"/>
    </source>
</evidence>
<dbReference type="FunFam" id="3.40.190.10:FF:000108">
    <property type="entry name" value="melanotransferrin"/>
    <property type="match status" value="2"/>
</dbReference>
<comment type="function">
    <text evidence="17">Involved in iron cellular uptake. Seems to be internalized and then recycled back to the cell membrane. Binds a single atom of iron per subunit. Could also bind zinc.</text>
</comment>
<keyword evidence="13" id="KW-0472">Membrane</keyword>
<feature type="binding site" evidence="20">
    <location>
        <position position="121"/>
    </location>
    <ligand>
        <name>Fe(3+)</name>
        <dbReference type="ChEBI" id="CHEBI:29034"/>
        <label>1</label>
    </ligand>
</feature>
<keyword evidence="16" id="KW-0449">Lipoprotein</keyword>
<evidence type="ECO:0000256" key="13">
    <source>
        <dbReference type="ARBA" id="ARBA00023136"/>
    </source>
</evidence>
<feature type="disulfide bond" evidence="21">
    <location>
        <begin position="187"/>
        <end position="204"/>
    </location>
</feature>
<feature type="binding site" evidence="19">
    <location>
        <position position="486"/>
    </location>
    <ligand>
        <name>hydrogencarbonate</name>
        <dbReference type="ChEBI" id="CHEBI:17544"/>
        <label>2</label>
    </ligand>
</feature>
<feature type="disulfide bond" evidence="21">
    <location>
        <begin position="610"/>
        <end position="624"/>
    </location>
</feature>
<feature type="binding site" evidence="19">
    <location>
        <position position="490"/>
    </location>
    <ligand>
        <name>hydrogencarbonate</name>
        <dbReference type="ChEBI" id="CHEBI:17544"/>
        <label>1</label>
    </ligand>
</feature>
<comment type="similarity">
    <text evidence="18">Belongs to the transferrin family.</text>
</comment>
<feature type="domain" description="Transferrin-like" evidence="23">
    <location>
        <begin position="37"/>
        <end position="365"/>
    </location>
</feature>
<feature type="disulfide bond" evidence="21">
    <location>
        <begin position="145"/>
        <end position="231"/>
    </location>
</feature>
<keyword evidence="9" id="KW-0677">Repeat</keyword>
<reference evidence="24" key="2">
    <citation type="submission" date="2025-09" db="UniProtKB">
        <authorList>
            <consortium name="Ensembl"/>
        </authorList>
    </citation>
    <scope>IDENTIFICATION</scope>
</reference>
<feature type="binding site" evidence="20">
    <location>
        <position position="429"/>
    </location>
    <ligand>
        <name>Fe(3+)</name>
        <dbReference type="ChEBI" id="CHEBI:29034"/>
        <label>1</label>
    </ligand>
</feature>
<keyword evidence="7 18" id="KW-0479">Metal-binding</keyword>
<feature type="binding site" evidence="20">
    <location>
        <position position="225"/>
    </location>
    <ligand>
        <name>Fe(3+)</name>
        <dbReference type="ChEBI" id="CHEBI:29034"/>
        <label>1</label>
    </ligand>
</feature>
<dbReference type="GO" id="GO:0098552">
    <property type="term" value="C:side of membrane"/>
    <property type="evidence" value="ECO:0007669"/>
    <property type="project" value="UniProtKB-KW"/>
</dbReference>
<feature type="disulfide bond" evidence="21">
    <location>
        <begin position="540"/>
        <end position="553"/>
    </location>
</feature>
<dbReference type="AlphaFoldDB" id="A0A3B3SMQ5"/>
<keyword evidence="8 22" id="KW-0732">Signal</keyword>
<evidence type="ECO:0000256" key="11">
    <source>
        <dbReference type="ARBA" id="ARBA00023004"/>
    </source>
</evidence>
<evidence type="ECO:0000256" key="14">
    <source>
        <dbReference type="ARBA" id="ARBA00023157"/>
    </source>
</evidence>
<dbReference type="PROSITE" id="PS00206">
    <property type="entry name" value="TRANSFERRIN_LIKE_2"/>
    <property type="match status" value="2"/>
</dbReference>
<dbReference type="PROSITE" id="PS51408">
    <property type="entry name" value="TRANSFERRIN_LIKE_4"/>
    <property type="match status" value="2"/>
</dbReference>